<feature type="transmembrane region" description="Helical" evidence="1">
    <location>
        <begin position="95"/>
        <end position="113"/>
    </location>
</feature>
<evidence type="ECO:0000256" key="1">
    <source>
        <dbReference type="SAM" id="Phobius"/>
    </source>
</evidence>
<comment type="caution">
    <text evidence="2">The sequence shown here is derived from an EMBL/GenBank/DDBJ whole genome shotgun (WGS) entry which is preliminary data.</text>
</comment>
<accession>A0A9P2TBT4</accession>
<evidence type="ECO:0000313" key="2">
    <source>
        <dbReference type="EMBL" id="EOR72262.1"/>
    </source>
</evidence>
<gene>
    <name evidence="2" type="ORF">TM51_03922</name>
</gene>
<sequence>MRHFSQNSLASQLSYEHPWDPPGCLIFIGAIYALAAFGPDFIRFLTGVPVVLVVCIFIMAKEWERGILKSLFSLKGWISSILSGLAIMFLFAGSFYGVTTFLAGASLVAFVVLRKNYLHKNREKHARELENWHQLYYCFRDDVVFHPGTGRYGPPETAQLLTQEE</sequence>
<dbReference type="Proteomes" id="UP000014184">
    <property type="component" value="Unassembled WGS sequence"/>
</dbReference>
<organism evidence="2 3">
    <name type="scientific">Thermobifida fusca TM51</name>
    <dbReference type="NCBI Taxonomy" id="1169414"/>
    <lineage>
        <taxon>Bacteria</taxon>
        <taxon>Bacillati</taxon>
        <taxon>Actinomycetota</taxon>
        <taxon>Actinomycetes</taxon>
        <taxon>Streptosporangiales</taxon>
        <taxon>Nocardiopsidaceae</taxon>
        <taxon>Thermobifida</taxon>
    </lineage>
</organism>
<proteinExistence type="predicted"/>
<keyword evidence="1" id="KW-0472">Membrane</keyword>
<dbReference type="EMBL" id="AOSG01000018">
    <property type="protein sequence ID" value="EOR72262.1"/>
    <property type="molecule type" value="Genomic_DNA"/>
</dbReference>
<name>A0A9P2TBT4_THEFU</name>
<evidence type="ECO:0000313" key="3">
    <source>
        <dbReference type="Proteomes" id="UP000014184"/>
    </source>
</evidence>
<feature type="transmembrane region" description="Helical" evidence="1">
    <location>
        <begin position="44"/>
        <end position="60"/>
    </location>
</feature>
<keyword evidence="1" id="KW-1133">Transmembrane helix</keyword>
<keyword evidence="3" id="KW-1185">Reference proteome</keyword>
<dbReference type="AlphaFoldDB" id="A0A9P2TBT4"/>
<keyword evidence="1" id="KW-0812">Transmembrane</keyword>
<protein>
    <submittedName>
        <fullName evidence="2">Uncharacterized protein</fullName>
    </submittedName>
</protein>
<reference evidence="2 3" key="1">
    <citation type="journal article" date="2013" name="Genome Announc.">
        <title>Draft Genome Sequence of the Lignocellulose Decomposer Thermobifida fusca Strain TM51.</title>
        <authorList>
            <person name="Toth A."/>
            <person name="Barna T."/>
            <person name="Nagy I."/>
            <person name="Horvath B."/>
            <person name="Nagy I."/>
            <person name="Tancsics A."/>
            <person name="Kriszt B."/>
            <person name="Baka E."/>
            <person name="Fekete C."/>
            <person name="Kukolya J."/>
        </authorList>
    </citation>
    <scope>NUCLEOTIDE SEQUENCE [LARGE SCALE GENOMIC DNA]</scope>
    <source>
        <strain evidence="2 3">TM51</strain>
    </source>
</reference>